<organism evidence="3 4">
    <name type="scientific">Luteipulveratus halotolerans</name>
    <dbReference type="NCBI Taxonomy" id="1631356"/>
    <lineage>
        <taxon>Bacteria</taxon>
        <taxon>Bacillati</taxon>
        <taxon>Actinomycetota</taxon>
        <taxon>Actinomycetes</taxon>
        <taxon>Micrococcales</taxon>
        <taxon>Dermacoccaceae</taxon>
        <taxon>Luteipulveratus</taxon>
    </lineage>
</organism>
<dbReference type="Gene3D" id="2.70.70.10">
    <property type="entry name" value="Glucose Permease (Domain IIA)"/>
    <property type="match status" value="1"/>
</dbReference>
<dbReference type="InterPro" id="IPR016047">
    <property type="entry name" value="M23ase_b-sheet_dom"/>
</dbReference>
<keyword evidence="4" id="KW-1185">Reference proteome</keyword>
<dbReference type="Pfam" id="PF01551">
    <property type="entry name" value="Peptidase_M23"/>
    <property type="match status" value="1"/>
</dbReference>
<dbReference type="STRING" id="1631356.VV01_11105"/>
<evidence type="ECO:0000256" key="1">
    <source>
        <dbReference type="ARBA" id="ARBA00022729"/>
    </source>
</evidence>
<dbReference type="InterPro" id="IPR050570">
    <property type="entry name" value="Cell_wall_metabolism_enzyme"/>
</dbReference>
<evidence type="ECO:0000259" key="2">
    <source>
        <dbReference type="Pfam" id="PF01551"/>
    </source>
</evidence>
<sequence length="164" mass="16958">MDVTGWSALLTVAAAALGAPDRPAPAHGYVWPLEPTPAVVRPFEPPPQPWSAGHRGADLLGTPGQSVRSAGAGTVVFSGVIAGRGTVSVEHANGWRTTYEPLSSRVQVGSTVAAGTTIGTLEASDASHCAPRTCLHWGLLTGPRAYRDPLLLLGARRPVLLPMA</sequence>
<dbReference type="RefSeq" id="WP_050669940.1">
    <property type="nucleotide sequence ID" value="NZ_LAIR01000002.1"/>
</dbReference>
<dbReference type="GO" id="GO:0004222">
    <property type="term" value="F:metalloendopeptidase activity"/>
    <property type="evidence" value="ECO:0007669"/>
    <property type="project" value="TreeGrafter"/>
</dbReference>
<dbReference type="OrthoDB" id="5245088at2"/>
<proteinExistence type="predicted"/>
<keyword evidence="1" id="KW-0732">Signal</keyword>
<dbReference type="AlphaFoldDB" id="A0A0L6CJ96"/>
<evidence type="ECO:0000313" key="4">
    <source>
        <dbReference type="Proteomes" id="UP000037397"/>
    </source>
</evidence>
<comment type="caution">
    <text evidence="3">The sequence shown here is derived from an EMBL/GenBank/DDBJ whole genome shotgun (WGS) entry which is preliminary data.</text>
</comment>
<dbReference type="PANTHER" id="PTHR21666">
    <property type="entry name" value="PEPTIDASE-RELATED"/>
    <property type="match status" value="1"/>
</dbReference>
<evidence type="ECO:0000313" key="3">
    <source>
        <dbReference type="EMBL" id="KNX37573.1"/>
    </source>
</evidence>
<dbReference type="PATRIC" id="fig|1631356.3.peg.2168"/>
<dbReference type="SUPFAM" id="SSF51261">
    <property type="entry name" value="Duplicated hybrid motif"/>
    <property type="match status" value="1"/>
</dbReference>
<dbReference type="CDD" id="cd12797">
    <property type="entry name" value="M23_peptidase"/>
    <property type="match status" value="1"/>
</dbReference>
<feature type="domain" description="M23ase beta-sheet core" evidence="2">
    <location>
        <begin position="53"/>
        <end position="140"/>
    </location>
</feature>
<accession>A0A0L6CJ96</accession>
<reference evidence="4" key="1">
    <citation type="submission" date="2015-03" db="EMBL/GenBank/DDBJ databases">
        <title>Luteipulveratus halotolerans sp. nov., a novel actinobacterium (Dermacoccaceae) from Sarawak, Malaysia.</title>
        <authorList>
            <person name="Juboi H."/>
            <person name="Basik A."/>
            <person name="Shamsul S.S."/>
            <person name="Arnold P."/>
            <person name="Schmitt E.K."/>
            <person name="Sanglier J.-J."/>
            <person name="Yeo T."/>
        </authorList>
    </citation>
    <scope>NUCLEOTIDE SEQUENCE [LARGE SCALE GENOMIC DNA]</scope>
    <source>
        <strain evidence="4">C296001</strain>
    </source>
</reference>
<dbReference type="Proteomes" id="UP000037397">
    <property type="component" value="Unassembled WGS sequence"/>
</dbReference>
<dbReference type="InterPro" id="IPR011055">
    <property type="entry name" value="Dup_hybrid_motif"/>
</dbReference>
<protein>
    <recommendedName>
        <fullName evidence="2">M23ase beta-sheet core domain-containing protein</fullName>
    </recommendedName>
</protein>
<dbReference type="EMBL" id="LAIR01000002">
    <property type="protein sequence ID" value="KNX37573.1"/>
    <property type="molecule type" value="Genomic_DNA"/>
</dbReference>
<gene>
    <name evidence="3" type="ORF">VV01_11105</name>
</gene>
<name>A0A0L6CJ96_9MICO</name>
<dbReference type="PANTHER" id="PTHR21666:SF289">
    <property type="entry name" value="L-ALA--D-GLU ENDOPEPTIDASE"/>
    <property type="match status" value="1"/>
</dbReference>